<dbReference type="Gene3D" id="3.40.50.1100">
    <property type="match status" value="2"/>
</dbReference>
<keyword evidence="5" id="KW-0028">Amino-acid biosynthesis</keyword>
<evidence type="ECO:0000256" key="8">
    <source>
        <dbReference type="ARBA" id="ARBA00023122"/>
    </source>
</evidence>
<comment type="catalytic activity">
    <reaction evidence="12">
        <text>L-homocysteine + L-serine = L,L-cystathionine + H2O</text>
        <dbReference type="Rhea" id="RHEA:10112"/>
        <dbReference type="ChEBI" id="CHEBI:15377"/>
        <dbReference type="ChEBI" id="CHEBI:33384"/>
        <dbReference type="ChEBI" id="CHEBI:58161"/>
        <dbReference type="ChEBI" id="CHEBI:58199"/>
        <dbReference type="EC" id="4.2.1.22"/>
    </reaction>
</comment>
<reference evidence="18 19" key="1">
    <citation type="journal article" date="2016" name="Nat. Commun.">
        <title>Thousands of microbial genomes shed light on interconnected biogeochemical processes in an aquifer system.</title>
        <authorList>
            <person name="Anantharaman K."/>
            <person name="Brown C.T."/>
            <person name="Hug L.A."/>
            <person name="Sharon I."/>
            <person name="Castelle C.J."/>
            <person name="Probst A.J."/>
            <person name="Thomas B.C."/>
            <person name="Singh A."/>
            <person name="Wilkins M.J."/>
            <person name="Karaoz U."/>
            <person name="Brodie E.L."/>
            <person name="Williams K.H."/>
            <person name="Hubbard S.S."/>
            <person name="Banfield J.F."/>
        </authorList>
    </citation>
    <scope>NUCLEOTIDE SEQUENCE [LARGE SCALE GENOMIC DNA]</scope>
</reference>
<dbReference type="InterPro" id="IPR000644">
    <property type="entry name" value="CBS_dom"/>
</dbReference>
<evidence type="ECO:0000256" key="7">
    <source>
        <dbReference type="ARBA" id="ARBA00022898"/>
    </source>
</evidence>
<dbReference type="InterPro" id="IPR005856">
    <property type="entry name" value="Cys_synth"/>
</dbReference>
<evidence type="ECO:0000256" key="1">
    <source>
        <dbReference type="ARBA" id="ARBA00001933"/>
    </source>
</evidence>
<dbReference type="NCBIfam" id="TIGR01137">
    <property type="entry name" value="cysta_beta"/>
    <property type="match status" value="1"/>
</dbReference>
<sequence length="453" mass="49932">MYFNSILDLIGKTPLVKINKLNPNPHVLLLAKLEFLNPGGSVKDRIGITMVDKAEKAGKIKKGGTIVEPTSGNTGVGLAMVAAIHGYKTIFVMPDKMSDEKRNLLRAYGAKVVITPTAVLAEDERSYYKVSDRLSKEIPGAYKPDQYHNLANILAHYQTTGPEIWEATDGKITHFVCGMGTGGTITGVGKYLKEKNPKVRIIGVDPVGSVFYSFKKTGKFPKLMKTYKVEGVGEDFIPSTIDFKYIDEVIQVGDRECFITARKLVRQEAILVGGSSGMAMYAAIEVCRKMKNGVVVVLFPDSGKSYLSKMFNEDWMRENGLLDLEESQVTMIGNVLKNKGSSKIISVSVGDSVKKAIELMRKYDVSQLPVVQNSKLIGKVNESKLLEGLFNKTIGSSNKIKSVVDKNVISVSENESVEWVSRLLAQDNMIVVIDKDKKPLGVVTRIDLIEFYS</sequence>
<evidence type="ECO:0000256" key="13">
    <source>
        <dbReference type="NCBIfam" id="TIGR01137"/>
    </source>
</evidence>
<dbReference type="NCBIfam" id="TIGR01136">
    <property type="entry name" value="cysKM"/>
    <property type="match status" value="1"/>
</dbReference>
<evidence type="ECO:0000256" key="2">
    <source>
        <dbReference type="ARBA" id="ARBA00005003"/>
    </source>
</evidence>
<dbReference type="SUPFAM" id="SSF54631">
    <property type="entry name" value="CBS-domain pair"/>
    <property type="match status" value="1"/>
</dbReference>
<evidence type="ECO:0000259" key="17">
    <source>
        <dbReference type="PROSITE" id="PS51371"/>
    </source>
</evidence>
<dbReference type="EMBL" id="MGGE01000052">
    <property type="protein sequence ID" value="OGM20080.1"/>
    <property type="molecule type" value="Genomic_DNA"/>
</dbReference>
<dbReference type="InterPro" id="IPR036052">
    <property type="entry name" value="TrpB-like_PALP_sf"/>
</dbReference>
<keyword evidence="10" id="KW-0456">Lyase</keyword>
<evidence type="ECO:0000313" key="18">
    <source>
        <dbReference type="EMBL" id="OGM20080.1"/>
    </source>
</evidence>
<dbReference type="CDD" id="cd01561">
    <property type="entry name" value="CBS_like"/>
    <property type="match status" value="1"/>
</dbReference>
<keyword evidence="6" id="KW-0808">Transferase</keyword>
<dbReference type="GO" id="GO:0006535">
    <property type="term" value="P:cysteine biosynthetic process from serine"/>
    <property type="evidence" value="ECO:0007669"/>
    <property type="project" value="InterPro"/>
</dbReference>
<dbReference type="GO" id="GO:0004124">
    <property type="term" value="F:cysteine synthase activity"/>
    <property type="evidence" value="ECO:0007669"/>
    <property type="project" value="InterPro"/>
</dbReference>
<evidence type="ECO:0000256" key="9">
    <source>
        <dbReference type="ARBA" id="ARBA00023192"/>
    </source>
</evidence>
<comment type="similarity">
    <text evidence="3">Belongs to the cysteine synthase/cystathionine beta-synthase family.</text>
</comment>
<dbReference type="GO" id="GO:0004122">
    <property type="term" value="F:cystathionine beta-synthase activity"/>
    <property type="evidence" value="ECO:0007669"/>
    <property type="project" value="UniProtKB-UniRule"/>
</dbReference>
<dbReference type="SUPFAM" id="SSF53686">
    <property type="entry name" value="Tryptophan synthase beta subunit-like PLP-dependent enzymes"/>
    <property type="match status" value="1"/>
</dbReference>
<organism evidence="18 19">
    <name type="scientific">Candidatus Woesebacteria bacterium RIFCSPHIGHO2_01_FULL_38_9</name>
    <dbReference type="NCBI Taxonomy" id="1802492"/>
    <lineage>
        <taxon>Bacteria</taxon>
        <taxon>Candidatus Woeseibacteriota</taxon>
    </lineage>
</organism>
<dbReference type="Pfam" id="PF00571">
    <property type="entry name" value="CBS"/>
    <property type="match status" value="2"/>
</dbReference>
<dbReference type="GO" id="GO:0005737">
    <property type="term" value="C:cytoplasm"/>
    <property type="evidence" value="ECO:0007669"/>
    <property type="project" value="InterPro"/>
</dbReference>
<dbReference type="GO" id="GO:0019343">
    <property type="term" value="P:cysteine biosynthetic process via cystathionine"/>
    <property type="evidence" value="ECO:0007669"/>
    <property type="project" value="InterPro"/>
</dbReference>
<evidence type="ECO:0000256" key="11">
    <source>
        <dbReference type="ARBA" id="ARBA00026192"/>
    </source>
</evidence>
<dbReference type="PROSITE" id="PS51371">
    <property type="entry name" value="CBS"/>
    <property type="match status" value="1"/>
</dbReference>
<protein>
    <recommendedName>
        <fullName evidence="11 13">Cystathionine beta-synthase</fullName>
        <ecNumber evidence="4 13">4.2.1.22</ecNumber>
    </recommendedName>
</protein>
<evidence type="ECO:0000313" key="19">
    <source>
        <dbReference type="Proteomes" id="UP000178419"/>
    </source>
</evidence>
<gene>
    <name evidence="18" type="ORF">A2714_01475</name>
</gene>
<evidence type="ECO:0000256" key="12">
    <source>
        <dbReference type="ARBA" id="ARBA00047490"/>
    </source>
</evidence>
<keyword evidence="8 16" id="KW-0129">CBS domain</keyword>
<evidence type="ECO:0000256" key="10">
    <source>
        <dbReference type="ARBA" id="ARBA00023239"/>
    </source>
</evidence>
<dbReference type="Pfam" id="PF00291">
    <property type="entry name" value="PALP"/>
    <property type="match status" value="1"/>
</dbReference>
<dbReference type="InterPro" id="IPR050214">
    <property type="entry name" value="Cys_Synth/Cystath_Beta-Synth"/>
</dbReference>
<evidence type="ECO:0000256" key="5">
    <source>
        <dbReference type="ARBA" id="ARBA00022605"/>
    </source>
</evidence>
<dbReference type="FunFam" id="3.40.50.1100:FF:000118">
    <property type="entry name" value="Related to CYS4-cystathionine beta-synthase"/>
    <property type="match status" value="1"/>
</dbReference>
<accession>A0A1F7XYP1</accession>
<dbReference type="EC" id="4.2.1.22" evidence="4 13"/>
<comment type="cofactor">
    <cofactor evidence="1 14">
        <name>pyridoxal 5'-phosphate</name>
        <dbReference type="ChEBI" id="CHEBI:597326"/>
    </cofactor>
</comment>
<dbReference type="PROSITE" id="PS00901">
    <property type="entry name" value="CYS_SYNTHASE"/>
    <property type="match status" value="1"/>
</dbReference>
<dbReference type="InterPro" id="IPR005857">
    <property type="entry name" value="Cysta_beta_synth"/>
</dbReference>
<feature type="binding site" evidence="14">
    <location>
        <position position="275"/>
    </location>
    <ligand>
        <name>pyridoxal 5'-phosphate</name>
        <dbReference type="ChEBI" id="CHEBI:597326"/>
    </ligand>
</feature>
<keyword evidence="9" id="KW-0198">Cysteine biosynthesis</keyword>
<dbReference type="InterPro" id="IPR046342">
    <property type="entry name" value="CBS_dom_sf"/>
</dbReference>
<dbReference type="SMART" id="SM00116">
    <property type="entry name" value="CBS"/>
    <property type="match status" value="2"/>
</dbReference>
<dbReference type="InterPro" id="IPR001216">
    <property type="entry name" value="P-phosphate_BS"/>
</dbReference>
<feature type="modified residue" description="N6-(pyridoxal phosphate)lysine" evidence="15">
    <location>
        <position position="43"/>
    </location>
</feature>
<feature type="binding site" evidence="14">
    <location>
        <position position="73"/>
    </location>
    <ligand>
        <name>pyridoxal 5'-phosphate</name>
        <dbReference type="ChEBI" id="CHEBI:597326"/>
    </ligand>
</feature>
<evidence type="ECO:0000256" key="3">
    <source>
        <dbReference type="ARBA" id="ARBA00007103"/>
    </source>
</evidence>
<evidence type="ECO:0000256" key="15">
    <source>
        <dbReference type="PIRSR" id="PIRSR605856-51"/>
    </source>
</evidence>
<dbReference type="UniPathway" id="UPA00136">
    <property type="reaction ID" value="UER00201"/>
</dbReference>
<comment type="pathway">
    <text evidence="2">Amino-acid biosynthesis; L-cysteine biosynthesis; L-cysteine from L-homocysteine and L-serine: step 1/2.</text>
</comment>
<keyword evidence="7 14" id="KW-0663">Pyridoxal phosphate</keyword>
<dbReference type="PANTHER" id="PTHR10314">
    <property type="entry name" value="CYSTATHIONINE BETA-SYNTHASE"/>
    <property type="match status" value="1"/>
</dbReference>
<evidence type="ECO:0000256" key="6">
    <source>
        <dbReference type="ARBA" id="ARBA00022679"/>
    </source>
</evidence>
<feature type="domain" description="CBS" evidence="17">
    <location>
        <begin position="340"/>
        <end position="397"/>
    </location>
</feature>
<dbReference type="InterPro" id="IPR001926">
    <property type="entry name" value="TrpB-like_PALP"/>
</dbReference>
<feature type="binding site" evidence="14">
    <location>
        <begin position="180"/>
        <end position="184"/>
    </location>
    <ligand>
        <name>pyridoxal 5'-phosphate</name>
        <dbReference type="ChEBI" id="CHEBI:597326"/>
    </ligand>
</feature>
<evidence type="ECO:0000256" key="14">
    <source>
        <dbReference type="PIRSR" id="PIRSR605856-50"/>
    </source>
</evidence>
<evidence type="ECO:0000256" key="16">
    <source>
        <dbReference type="PROSITE-ProRule" id="PRU00703"/>
    </source>
</evidence>
<name>A0A1F7XYP1_9BACT</name>
<evidence type="ECO:0000256" key="4">
    <source>
        <dbReference type="ARBA" id="ARBA00012041"/>
    </source>
</evidence>
<dbReference type="FunFam" id="3.40.50.1100:FF:000003">
    <property type="entry name" value="Cystathionine beta-synthase"/>
    <property type="match status" value="1"/>
</dbReference>
<comment type="caution">
    <text evidence="18">The sequence shown here is derived from an EMBL/GenBank/DDBJ whole genome shotgun (WGS) entry which is preliminary data.</text>
</comment>
<dbReference type="AlphaFoldDB" id="A0A1F7XYP1"/>
<dbReference type="Proteomes" id="UP000178419">
    <property type="component" value="Unassembled WGS sequence"/>
</dbReference>
<dbReference type="Gene3D" id="3.10.580.10">
    <property type="entry name" value="CBS-domain"/>
    <property type="match status" value="1"/>
</dbReference>
<proteinExistence type="inferred from homology"/>